<protein>
    <submittedName>
        <fullName evidence="9">DSBA oxidoreductase</fullName>
    </submittedName>
</protein>
<evidence type="ECO:0000256" key="2">
    <source>
        <dbReference type="ARBA" id="ARBA00007787"/>
    </source>
</evidence>
<evidence type="ECO:0000256" key="3">
    <source>
        <dbReference type="ARBA" id="ARBA00022729"/>
    </source>
</evidence>
<evidence type="ECO:0000313" key="9">
    <source>
        <dbReference type="EMBL" id="AIF05726.1"/>
    </source>
</evidence>
<name>A0A075GNZ0_9ARCH</name>
<keyword evidence="6" id="KW-0676">Redox-active center</keyword>
<evidence type="ECO:0000256" key="1">
    <source>
        <dbReference type="ARBA" id="ARBA00005791"/>
    </source>
</evidence>
<dbReference type="EMBL" id="KF900748">
    <property type="protein sequence ID" value="AIF05726.1"/>
    <property type="molecule type" value="Genomic_DNA"/>
</dbReference>
<dbReference type="PANTHER" id="PTHR13887:SF14">
    <property type="entry name" value="DISULFIDE BOND FORMATION PROTEIN D"/>
    <property type="match status" value="1"/>
</dbReference>
<dbReference type="InterPro" id="IPR036249">
    <property type="entry name" value="Thioredoxin-like_sf"/>
</dbReference>
<evidence type="ECO:0000256" key="7">
    <source>
        <dbReference type="SAM" id="Phobius"/>
    </source>
</evidence>
<dbReference type="Pfam" id="PF13462">
    <property type="entry name" value="Thioredoxin_4"/>
    <property type="match status" value="1"/>
</dbReference>
<accession>A0A075GNZ0</accession>
<keyword evidence="7" id="KW-0812">Transmembrane</keyword>
<evidence type="ECO:0000256" key="6">
    <source>
        <dbReference type="ARBA" id="ARBA00023284"/>
    </source>
</evidence>
<feature type="domain" description="Thioredoxin-like fold" evidence="8">
    <location>
        <begin position="58"/>
        <end position="203"/>
    </location>
</feature>
<keyword evidence="3" id="KW-0732">Signal</keyword>
<dbReference type="SUPFAM" id="SSF52833">
    <property type="entry name" value="Thioredoxin-like"/>
    <property type="match status" value="1"/>
</dbReference>
<comment type="similarity">
    <text evidence="2">Belongs to the glutaredoxin family.</text>
</comment>
<dbReference type="AlphaFoldDB" id="A0A075GNZ0"/>
<keyword evidence="4" id="KW-0560">Oxidoreductase</keyword>
<keyword evidence="7" id="KW-0472">Membrane</keyword>
<evidence type="ECO:0000256" key="5">
    <source>
        <dbReference type="ARBA" id="ARBA00023157"/>
    </source>
</evidence>
<comment type="similarity">
    <text evidence="1">Belongs to the thioredoxin family. DsbA subfamily.</text>
</comment>
<feature type="transmembrane region" description="Helical" evidence="7">
    <location>
        <begin position="6"/>
        <end position="25"/>
    </location>
</feature>
<evidence type="ECO:0000256" key="4">
    <source>
        <dbReference type="ARBA" id="ARBA00023002"/>
    </source>
</evidence>
<dbReference type="GO" id="GO:0016491">
    <property type="term" value="F:oxidoreductase activity"/>
    <property type="evidence" value="ECO:0007669"/>
    <property type="project" value="UniProtKB-KW"/>
</dbReference>
<organism evidence="9">
    <name type="scientific">uncultured marine thaumarchaeote KM3_187_A01</name>
    <dbReference type="NCBI Taxonomy" id="1456072"/>
    <lineage>
        <taxon>Archaea</taxon>
        <taxon>Nitrososphaerota</taxon>
        <taxon>environmental samples</taxon>
    </lineage>
</organism>
<dbReference type="InterPro" id="IPR012336">
    <property type="entry name" value="Thioredoxin-like_fold"/>
</dbReference>
<keyword evidence="7" id="KW-1133">Transmembrane helix</keyword>
<sequence length="232" mass="26410">MSKRIIVSAAFVIIVIIVIVSFASYQANLLEMHDRDRYMENIIASQQSSLINLENGSPPLGSQSAPITIVEFGDYQCEACYAWFHNTRDTLIDNYIKTGKAKLVFVDLPFLGRDSPKAAQASYCAEDQEKYWEYHSILYTFQDGHPDSGWADRDRLNSFAFSLDMNMDEFNECMDSSKYKNRVKANYDESVRNGVQSTPTFIIISEDGKKRAIFWCTTILCFCSDDSVNALN</sequence>
<keyword evidence="5" id="KW-1015">Disulfide bond</keyword>
<dbReference type="PANTHER" id="PTHR13887">
    <property type="entry name" value="GLUTATHIONE S-TRANSFERASE KAPPA"/>
    <property type="match status" value="1"/>
</dbReference>
<reference evidence="9" key="1">
    <citation type="journal article" date="2014" name="Genome Biol. Evol.">
        <title>Pangenome evidence for extensive interdomain horizontal transfer affecting lineage core and shell genes in uncultured planktonic thaumarchaeota and euryarchaeota.</title>
        <authorList>
            <person name="Deschamps P."/>
            <person name="Zivanovic Y."/>
            <person name="Moreira D."/>
            <person name="Rodriguez-Valera F."/>
            <person name="Lopez-Garcia P."/>
        </authorList>
    </citation>
    <scope>NUCLEOTIDE SEQUENCE</scope>
</reference>
<proteinExistence type="inferred from homology"/>
<dbReference type="Gene3D" id="3.40.30.10">
    <property type="entry name" value="Glutaredoxin"/>
    <property type="match status" value="1"/>
</dbReference>
<evidence type="ECO:0000259" key="8">
    <source>
        <dbReference type="Pfam" id="PF13462"/>
    </source>
</evidence>